<accession>A0A1H8UPE8</accession>
<organism evidence="1 2">
    <name type="scientific">Halorientalis persicus</name>
    <dbReference type="NCBI Taxonomy" id="1367881"/>
    <lineage>
        <taxon>Archaea</taxon>
        <taxon>Methanobacteriati</taxon>
        <taxon>Methanobacteriota</taxon>
        <taxon>Stenosarchaea group</taxon>
        <taxon>Halobacteria</taxon>
        <taxon>Halobacteriales</taxon>
        <taxon>Haloarculaceae</taxon>
        <taxon>Halorientalis</taxon>
    </lineage>
</organism>
<keyword evidence="2" id="KW-1185">Reference proteome</keyword>
<evidence type="ECO:0000313" key="2">
    <source>
        <dbReference type="Proteomes" id="UP000198775"/>
    </source>
</evidence>
<gene>
    <name evidence="1" type="ORF">SAMN05216388_102925</name>
</gene>
<proteinExistence type="predicted"/>
<name>A0A1H8UPE8_9EURY</name>
<protein>
    <submittedName>
        <fullName evidence="1">Uncharacterized protein</fullName>
    </submittedName>
</protein>
<dbReference type="EMBL" id="FOCX01000029">
    <property type="protein sequence ID" value="SEP05095.1"/>
    <property type="molecule type" value="Genomic_DNA"/>
</dbReference>
<dbReference type="Pfam" id="PF20575">
    <property type="entry name" value="HTH_63"/>
    <property type="match status" value="1"/>
</dbReference>
<dbReference type="OrthoDB" id="241883at2157"/>
<evidence type="ECO:0000313" key="1">
    <source>
        <dbReference type="EMBL" id="SEP05095.1"/>
    </source>
</evidence>
<dbReference type="Proteomes" id="UP000198775">
    <property type="component" value="Unassembled WGS sequence"/>
</dbReference>
<dbReference type="AlphaFoldDB" id="A0A1H8UPE8"/>
<dbReference type="RefSeq" id="WP_092663600.1">
    <property type="nucleotide sequence ID" value="NZ_FOCX01000029.1"/>
</dbReference>
<reference evidence="2" key="1">
    <citation type="submission" date="2016-10" db="EMBL/GenBank/DDBJ databases">
        <authorList>
            <person name="Varghese N."/>
            <person name="Submissions S."/>
        </authorList>
    </citation>
    <scope>NUCLEOTIDE SEQUENCE [LARGE SCALE GENOMIC DNA]</scope>
    <source>
        <strain evidence="2">IBRC-M 10043</strain>
    </source>
</reference>
<sequence length="166" mass="18117">MIGNGSPAGTRVELYARSSLPEVASRRRDAVAGRLEQLADGGHVDDVAIRTWDKKVPLSSGRDELSAYDRFQDWADETGVSLEPFFDTRSCYSMESGERGEWLVLPALCLAVYRDGDLDAVYPHSTNDGSRSVLDCLHAIEAAPGRVTDPLESDATEQLNLAEVSD</sequence>
<dbReference type="InterPro" id="IPR046783">
    <property type="entry name" value="HTH_63"/>
</dbReference>